<evidence type="ECO:0000259" key="1">
    <source>
        <dbReference type="Pfam" id="PF08787"/>
    </source>
</evidence>
<protein>
    <submittedName>
        <fullName evidence="2">Lyase</fullName>
    </submittedName>
</protein>
<comment type="caution">
    <text evidence="2">The sequence shown here is derived from an EMBL/GenBank/DDBJ whole genome shotgun (WGS) entry which is preliminary data.</text>
</comment>
<dbReference type="InterPro" id="IPR014895">
    <property type="entry name" value="Alginate_lyase_2"/>
</dbReference>
<dbReference type="AlphaFoldDB" id="A0A0A1YLC2"/>
<keyword evidence="3" id="KW-1185">Reference proteome</keyword>
<gene>
    <name evidence="2" type="ORF">TMS3_0113465</name>
</gene>
<dbReference type="eggNOG" id="COG5297">
    <property type="taxonomic scope" value="Bacteria"/>
</dbReference>
<dbReference type="InterPro" id="IPR013320">
    <property type="entry name" value="ConA-like_dom_sf"/>
</dbReference>
<reference evidence="2 3" key="1">
    <citation type="journal article" date="2014" name="Genome Announc.">
        <title>Draft Genome Sequence of Petroleum Oil-Degrading Marine Bacterium Pseudomonas taeanensis Strain MS-3, Isolated from a Crude Oil-Contaminated Seashore.</title>
        <authorList>
            <person name="Lee S.Y."/>
            <person name="Kim S.H."/>
            <person name="Lee D.G."/>
            <person name="Shin S."/>
            <person name="Yun S.H."/>
            <person name="Choi C.W."/>
            <person name="Chung Y.H."/>
            <person name="Choi J.S."/>
            <person name="Kahng H.Y."/>
            <person name="Kim S.I."/>
        </authorList>
    </citation>
    <scope>NUCLEOTIDE SEQUENCE [LARGE SCALE GENOMIC DNA]</scope>
    <source>
        <strain evidence="2 3">MS-3</strain>
    </source>
</reference>
<dbReference type="GO" id="GO:0016829">
    <property type="term" value="F:lyase activity"/>
    <property type="evidence" value="ECO:0007669"/>
    <property type="project" value="UniProtKB-KW"/>
</dbReference>
<dbReference type="EMBL" id="AWSQ01000003">
    <property type="protein sequence ID" value="KFX69429.1"/>
    <property type="molecule type" value="Genomic_DNA"/>
</dbReference>
<sequence>MLDLTTWNLSIPTDPAPTTIETAQLNNGYTSRYFRRNADDSITFWVPVNGSHTRNARYPRSELRETQTDGALDNWYHHSADNYLSAVLSVNQVPSKHKVVIGQIHSTNQPGSNNDPLIKLQYHYRRGVGRLELLLRKRPGDSKVQNILLAENVQLNERFGYDLRLTPSGKLGVSVSSSDGDRGSYYQQLSGDWGKQQLYFKAGAYIQDNYGPADEGGRVTFYWLNSLHR</sequence>
<evidence type="ECO:0000313" key="3">
    <source>
        <dbReference type="Proteomes" id="UP000030063"/>
    </source>
</evidence>
<dbReference type="OrthoDB" id="1113844at2"/>
<dbReference type="Proteomes" id="UP000030063">
    <property type="component" value="Unassembled WGS sequence"/>
</dbReference>
<dbReference type="STRING" id="1395571.TMS3_0113465"/>
<dbReference type="Gene3D" id="2.60.120.200">
    <property type="match status" value="1"/>
</dbReference>
<dbReference type="SUPFAM" id="SSF49899">
    <property type="entry name" value="Concanavalin A-like lectins/glucanases"/>
    <property type="match status" value="1"/>
</dbReference>
<proteinExistence type="predicted"/>
<keyword evidence="2" id="KW-0456">Lyase</keyword>
<name>A0A0A1YLC2_9PSED</name>
<accession>A0A0A1YLC2</accession>
<organism evidence="2 3">
    <name type="scientific">Pseudomonas taeanensis MS-3</name>
    <dbReference type="NCBI Taxonomy" id="1395571"/>
    <lineage>
        <taxon>Bacteria</taxon>
        <taxon>Pseudomonadati</taxon>
        <taxon>Pseudomonadota</taxon>
        <taxon>Gammaproteobacteria</taxon>
        <taxon>Pseudomonadales</taxon>
        <taxon>Pseudomonadaceae</taxon>
        <taxon>Pseudomonas</taxon>
    </lineage>
</organism>
<dbReference type="Pfam" id="PF08787">
    <property type="entry name" value="Alginate_lyase2"/>
    <property type="match status" value="1"/>
</dbReference>
<feature type="domain" description="Alginate lyase 2" evidence="1">
    <location>
        <begin position="2"/>
        <end position="225"/>
    </location>
</feature>
<evidence type="ECO:0000313" key="2">
    <source>
        <dbReference type="EMBL" id="KFX69429.1"/>
    </source>
</evidence>
<dbReference type="RefSeq" id="WP_025165735.1">
    <property type="nucleotide sequence ID" value="NZ_AWSQ01000003.1"/>
</dbReference>